<evidence type="ECO:0000256" key="1">
    <source>
        <dbReference type="SAM" id="Phobius"/>
    </source>
</evidence>
<accession>A0A1F5HAY0</accession>
<dbReference type="STRING" id="1797737.A2196_00930"/>
<reference evidence="2 3" key="1">
    <citation type="journal article" date="2016" name="Nat. Commun.">
        <title>Thousands of microbial genomes shed light on interconnected biogeochemical processes in an aquifer system.</title>
        <authorList>
            <person name="Anantharaman K."/>
            <person name="Brown C.T."/>
            <person name="Hug L.A."/>
            <person name="Sharon I."/>
            <person name="Castelle C.J."/>
            <person name="Probst A.J."/>
            <person name="Thomas B.C."/>
            <person name="Singh A."/>
            <person name="Wilkins M.J."/>
            <person name="Karaoz U."/>
            <person name="Brodie E.L."/>
            <person name="Williams K.H."/>
            <person name="Hubbard S.S."/>
            <person name="Banfield J.F."/>
        </authorList>
    </citation>
    <scope>NUCLEOTIDE SEQUENCE [LARGE SCALE GENOMIC DNA]</scope>
</reference>
<dbReference type="AlphaFoldDB" id="A0A1F5HAY0"/>
<sequence length="189" mass="20812">MVVEAKAIRRKKLFRDGTVISVSVLAAVILYQSNFLIEFLNSFSGIYFVMGAFLAGILFASTFTVAVASSVFLLLTKTHNAFAIALIGGLGALAGDTLIFKFLRDDLIADFEYLEKHFPNKLAKRIIHSKLIFWFLPIIAALVIASPFPDEVGLLLLASIKLKYHHFSILSFTFNTIGILILSIVGKAI</sequence>
<keyword evidence="1" id="KW-1133">Transmembrane helix</keyword>
<proteinExistence type="predicted"/>
<feature type="transmembrane region" description="Helical" evidence="1">
    <location>
        <begin position="168"/>
        <end position="186"/>
    </location>
</feature>
<feature type="transmembrane region" description="Helical" evidence="1">
    <location>
        <begin position="20"/>
        <end position="40"/>
    </location>
</feature>
<name>A0A1F5HAY0_9BACT</name>
<dbReference type="EMBL" id="MFCA01000029">
    <property type="protein sequence ID" value="OGE01258.1"/>
    <property type="molecule type" value="Genomic_DNA"/>
</dbReference>
<evidence type="ECO:0000313" key="2">
    <source>
        <dbReference type="EMBL" id="OGE01258.1"/>
    </source>
</evidence>
<evidence type="ECO:0000313" key="3">
    <source>
        <dbReference type="Proteomes" id="UP000176751"/>
    </source>
</evidence>
<keyword evidence="1" id="KW-0472">Membrane</keyword>
<gene>
    <name evidence="2" type="ORF">A2196_00930</name>
</gene>
<evidence type="ECO:0008006" key="4">
    <source>
        <dbReference type="Google" id="ProtNLM"/>
    </source>
</evidence>
<protein>
    <recommendedName>
        <fullName evidence="4">TVP38/TMEM64 family membrane protein</fullName>
    </recommendedName>
</protein>
<dbReference type="Proteomes" id="UP000176751">
    <property type="component" value="Unassembled WGS sequence"/>
</dbReference>
<feature type="transmembrane region" description="Helical" evidence="1">
    <location>
        <begin position="131"/>
        <end position="148"/>
    </location>
</feature>
<feature type="transmembrane region" description="Helical" evidence="1">
    <location>
        <begin position="81"/>
        <end position="103"/>
    </location>
</feature>
<comment type="caution">
    <text evidence="2">The sequence shown here is derived from an EMBL/GenBank/DDBJ whole genome shotgun (WGS) entry which is preliminary data.</text>
</comment>
<feature type="transmembrane region" description="Helical" evidence="1">
    <location>
        <begin position="47"/>
        <end position="75"/>
    </location>
</feature>
<organism evidence="2 3">
    <name type="scientific">Candidatus Curtissbacteria bacterium RIFOXYA1_FULL_41_14</name>
    <dbReference type="NCBI Taxonomy" id="1797737"/>
    <lineage>
        <taxon>Bacteria</taxon>
        <taxon>Candidatus Curtissiibacteriota</taxon>
    </lineage>
</organism>
<keyword evidence="1" id="KW-0812">Transmembrane</keyword>